<dbReference type="InterPro" id="IPR055222">
    <property type="entry name" value="PRISE-like_Rossmann-fold"/>
</dbReference>
<dbReference type="GO" id="GO:0016627">
    <property type="term" value="F:oxidoreductase activity, acting on the CH-CH group of donors"/>
    <property type="evidence" value="ECO:0007669"/>
    <property type="project" value="UniProtKB-ARBA"/>
</dbReference>
<dbReference type="AlphaFoldDB" id="A0A9Q0C7C6"/>
<keyword evidence="3" id="KW-1185">Reference proteome</keyword>
<evidence type="ECO:0000259" key="1">
    <source>
        <dbReference type="Pfam" id="PF22917"/>
    </source>
</evidence>
<gene>
    <name evidence="2" type="ORF">LUZ63_019957</name>
</gene>
<dbReference type="EMBL" id="JAMQYH010000005">
    <property type="protein sequence ID" value="KAJ1688567.1"/>
    <property type="molecule type" value="Genomic_DNA"/>
</dbReference>
<evidence type="ECO:0000313" key="2">
    <source>
        <dbReference type="EMBL" id="KAJ1688567.1"/>
    </source>
</evidence>
<reference evidence="2" key="1">
    <citation type="journal article" date="2022" name="Cell">
        <title>Repeat-based holocentromeres influence genome architecture and karyotype evolution.</title>
        <authorList>
            <person name="Hofstatter P.G."/>
            <person name="Thangavel G."/>
            <person name="Lux T."/>
            <person name="Neumann P."/>
            <person name="Vondrak T."/>
            <person name="Novak P."/>
            <person name="Zhang M."/>
            <person name="Costa L."/>
            <person name="Castellani M."/>
            <person name="Scott A."/>
            <person name="Toegelov H."/>
            <person name="Fuchs J."/>
            <person name="Mata-Sucre Y."/>
            <person name="Dias Y."/>
            <person name="Vanzela A.L.L."/>
            <person name="Huettel B."/>
            <person name="Almeida C.C.S."/>
            <person name="Simkova H."/>
            <person name="Souza G."/>
            <person name="Pedrosa-Harand A."/>
            <person name="Macas J."/>
            <person name="Mayer K.F.X."/>
            <person name="Houben A."/>
            <person name="Marques A."/>
        </authorList>
    </citation>
    <scope>NUCLEOTIDE SEQUENCE</scope>
    <source>
        <strain evidence="2">RhyBre1mFocal</strain>
    </source>
</reference>
<dbReference type="SUPFAM" id="SSF51735">
    <property type="entry name" value="NAD(P)-binding Rossmann-fold domains"/>
    <property type="match status" value="1"/>
</dbReference>
<dbReference type="Gene3D" id="3.40.50.720">
    <property type="entry name" value="NAD(P)-binding Rossmann-like Domain"/>
    <property type="match status" value="1"/>
</dbReference>
<dbReference type="Proteomes" id="UP001151287">
    <property type="component" value="Unassembled WGS sequence"/>
</dbReference>
<name>A0A9Q0C7C6_9POAL</name>
<evidence type="ECO:0000313" key="3">
    <source>
        <dbReference type="Proteomes" id="UP001151287"/>
    </source>
</evidence>
<sequence length="419" mass="46936">MAGSADLIATEGGAKVALVAGATGLVGKELVRSLLRSGSDEWALIYGIARHQPSDDNDNADEVKQGARCCRYQFMQCDLLDREQTAEKLGTVAGQVTHLFWATWASQFPLDTPECCAQNCAMLTHALDALLVHTPSSPALRHICLQTGTKHYVSLKAPGLAGPYLEEEIIEEEKMRKLEIMSAERDDGDMDGYKYNFYYAIEKLVMERASQGIVSSWSVHRPGLLFGVSNRSYFNVMGSLCVYATLCQHLGIPFRFLGTKFCWEEHYIDMSDARLVASQQIWWASSSRPLGNGEAFNAVDAAPFIWKQVWPALASKFGIEHEPEEMNWLSEETCYVEIMHDKEKAWDEIVAVNGLRKTKVEDLANWGFLDSLFRFSGKLLAAPGKAKSLGFVPPSTYTDTNTESVLYWVHCMREMRFIP</sequence>
<organism evidence="2 3">
    <name type="scientific">Rhynchospora breviuscula</name>
    <dbReference type="NCBI Taxonomy" id="2022672"/>
    <lineage>
        <taxon>Eukaryota</taxon>
        <taxon>Viridiplantae</taxon>
        <taxon>Streptophyta</taxon>
        <taxon>Embryophyta</taxon>
        <taxon>Tracheophyta</taxon>
        <taxon>Spermatophyta</taxon>
        <taxon>Magnoliopsida</taxon>
        <taxon>Liliopsida</taxon>
        <taxon>Poales</taxon>
        <taxon>Cyperaceae</taxon>
        <taxon>Cyperoideae</taxon>
        <taxon>Rhynchosporeae</taxon>
        <taxon>Rhynchospora</taxon>
    </lineage>
</organism>
<dbReference type="PANTHER" id="PTHR32487:SF12">
    <property type="entry name" value="3-OXO-DELTA(4,5)-STEROID 5-BETA-REDUCTASE"/>
    <property type="match status" value="1"/>
</dbReference>
<dbReference type="PANTHER" id="PTHR32487">
    <property type="entry name" value="3-OXO-DELTA(4,5)-STEROID 5-BETA-REDUCTASE"/>
    <property type="match status" value="1"/>
</dbReference>
<dbReference type="Pfam" id="PF22917">
    <property type="entry name" value="PRISE"/>
    <property type="match status" value="1"/>
</dbReference>
<comment type="caution">
    <text evidence="2">The sequence shown here is derived from an EMBL/GenBank/DDBJ whole genome shotgun (WGS) entry which is preliminary data.</text>
</comment>
<accession>A0A9Q0C7C6</accession>
<feature type="domain" description="PRISE-like Rossmann-fold" evidence="1">
    <location>
        <begin position="96"/>
        <end position="361"/>
    </location>
</feature>
<protein>
    <recommendedName>
        <fullName evidence="1">PRISE-like Rossmann-fold domain-containing protein</fullName>
    </recommendedName>
</protein>
<proteinExistence type="predicted"/>
<dbReference type="InterPro" id="IPR036291">
    <property type="entry name" value="NAD(P)-bd_dom_sf"/>
</dbReference>
<dbReference type="OrthoDB" id="1731983at2759"/>